<evidence type="ECO:0008006" key="3">
    <source>
        <dbReference type="Google" id="ProtNLM"/>
    </source>
</evidence>
<sequence length="103" mass="11385">MNIWNFSCARNFVAAVLASFVLTGCFDDSPEASRTAPTESVHDVDWFKTHDDERQSTLRECSNNPAELRDTPNCINALQAERALSSGESFELDLSGLKNGEES</sequence>
<dbReference type="EMBL" id="VNFE01000003">
    <property type="protein sequence ID" value="TVU89914.1"/>
    <property type="molecule type" value="Genomic_DNA"/>
</dbReference>
<comment type="caution">
    <text evidence="1">The sequence shown here is derived from an EMBL/GenBank/DDBJ whole genome shotgun (WGS) entry which is preliminary data.</text>
</comment>
<dbReference type="InterPro" id="IPR047937">
    <property type="entry name" value="Eex_IncN-like"/>
</dbReference>
<dbReference type="RefSeq" id="WP_144811161.1">
    <property type="nucleotide sequence ID" value="NZ_VNFE01000003.1"/>
</dbReference>
<gene>
    <name evidence="1" type="ORF">FQP89_11320</name>
</gene>
<dbReference type="NCBIfam" id="NF033894">
    <property type="entry name" value="Eex_IncN"/>
    <property type="match status" value="1"/>
</dbReference>
<name>A0A558J8M0_9GAMM</name>
<proteinExistence type="predicted"/>
<dbReference type="AlphaFoldDB" id="A0A558J8M0"/>
<evidence type="ECO:0000313" key="1">
    <source>
        <dbReference type="EMBL" id="TVU89914.1"/>
    </source>
</evidence>
<dbReference type="Proteomes" id="UP000317288">
    <property type="component" value="Unassembled WGS sequence"/>
</dbReference>
<protein>
    <recommendedName>
        <fullName evidence="3">EexN family lipoprotein</fullName>
    </recommendedName>
</protein>
<evidence type="ECO:0000313" key="2">
    <source>
        <dbReference type="Proteomes" id="UP000317288"/>
    </source>
</evidence>
<accession>A0A558J8M0</accession>
<organism evidence="1 2">
    <name type="scientific">Vreelandella titanicae</name>
    <dbReference type="NCBI Taxonomy" id="664683"/>
    <lineage>
        <taxon>Bacteria</taxon>
        <taxon>Pseudomonadati</taxon>
        <taxon>Pseudomonadota</taxon>
        <taxon>Gammaproteobacteria</taxon>
        <taxon>Oceanospirillales</taxon>
        <taxon>Halomonadaceae</taxon>
        <taxon>Vreelandella</taxon>
    </lineage>
</organism>
<reference evidence="1 2" key="1">
    <citation type="submission" date="2019-07" db="EMBL/GenBank/DDBJ databases">
        <title>Diversity of Bacteria from Kongsfjorden, Arctic.</title>
        <authorList>
            <person name="Yu Y."/>
        </authorList>
    </citation>
    <scope>NUCLEOTIDE SEQUENCE [LARGE SCALE GENOMIC DNA]</scope>
    <source>
        <strain evidence="1 2">SM1922</strain>
    </source>
</reference>